<keyword evidence="2" id="KW-1185">Reference proteome</keyword>
<dbReference type="Proteomes" id="UP000094285">
    <property type="component" value="Unassembled WGS sequence"/>
</dbReference>
<dbReference type="AlphaFoldDB" id="A0A1E4SH11"/>
<name>A0A1E4SH11_9ASCO</name>
<evidence type="ECO:0000313" key="2">
    <source>
        <dbReference type="Proteomes" id="UP000094285"/>
    </source>
</evidence>
<dbReference type="EMBL" id="KV453913">
    <property type="protein sequence ID" value="ODV78776.1"/>
    <property type="molecule type" value="Genomic_DNA"/>
</dbReference>
<gene>
    <name evidence="1" type="ORF">CANTADRAFT_26722</name>
</gene>
<sequence>MLGFVDSIFENDQYVNISLKLFYFGFNCQSLCEMQPGSIFVLITFSFVNGWPYLELTKQLFY</sequence>
<protein>
    <submittedName>
        <fullName evidence="1">Uncharacterized protein</fullName>
    </submittedName>
</protein>
<dbReference type="RefSeq" id="XP_020063898.1">
    <property type="nucleotide sequence ID" value="XM_020207858.1"/>
</dbReference>
<organism evidence="1 2">
    <name type="scientific">Suhomyces tanzawaensis NRRL Y-17324</name>
    <dbReference type="NCBI Taxonomy" id="984487"/>
    <lineage>
        <taxon>Eukaryota</taxon>
        <taxon>Fungi</taxon>
        <taxon>Dikarya</taxon>
        <taxon>Ascomycota</taxon>
        <taxon>Saccharomycotina</taxon>
        <taxon>Pichiomycetes</taxon>
        <taxon>Debaryomycetaceae</taxon>
        <taxon>Suhomyces</taxon>
    </lineage>
</organism>
<evidence type="ECO:0000313" key="1">
    <source>
        <dbReference type="EMBL" id="ODV78776.1"/>
    </source>
</evidence>
<dbReference type="GeneID" id="30981995"/>
<proteinExistence type="predicted"/>
<reference evidence="2" key="1">
    <citation type="submission" date="2016-05" db="EMBL/GenBank/DDBJ databases">
        <title>Comparative genomics of biotechnologically important yeasts.</title>
        <authorList>
            <consortium name="DOE Joint Genome Institute"/>
            <person name="Riley R."/>
            <person name="Haridas S."/>
            <person name="Wolfe K.H."/>
            <person name="Lopes M.R."/>
            <person name="Hittinger C.T."/>
            <person name="Goker M."/>
            <person name="Salamov A."/>
            <person name="Wisecaver J."/>
            <person name="Long T.M."/>
            <person name="Aerts A.L."/>
            <person name="Barry K."/>
            <person name="Choi C."/>
            <person name="Clum A."/>
            <person name="Coughlan A.Y."/>
            <person name="Deshpande S."/>
            <person name="Douglass A.P."/>
            <person name="Hanson S.J."/>
            <person name="Klenk H.-P."/>
            <person name="Labutti K."/>
            <person name="Lapidus A."/>
            <person name="Lindquist E."/>
            <person name="Lipzen A."/>
            <person name="Meier-Kolthoff J.P."/>
            <person name="Ohm R.A."/>
            <person name="Otillar R.P."/>
            <person name="Pangilinan J."/>
            <person name="Peng Y."/>
            <person name="Rokas A."/>
            <person name="Rosa C.A."/>
            <person name="Scheuner C."/>
            <person name="Sibirny A.A."/>
            <person name="Slot J.C."/>
            <person name="Stielow J.B."/>
            <person name="Sun H."/>
            <person name="Kurtzman C.P."/>
            <person name="Blackwell M."/>
            <person name="Grigoriev I.V."/>
            <person name="Jeffries T.W."/>
        </authorList>
    </citation>
    <scope>NUCLEOTIDE SEQUENCE [LARGE SCALE GENOMIC DNA]</scope>
    <source>
        <strain evidence="2">NRRL Y-17324</strain>
    </source>
</reference>
<accession>A0A1E4SH11</accession>